<accession>A0ACC1PDV9</accession>
<sequence>MLTLIWLSKAPSDNLDTYTGDGDWFKILSVTNRTEQSLDFSDPWAAQFYDKWKGIWGTYRLDSYNFTIPKTTPPGKYLLRFEHVFPNIGEAQFYVSCAQIEVANPIDHVGTPSPVVKIPGAYKRNQKGDLPPKNNFAN</sequence>
<keyword evidence="2" id="KW-1185">Reference proteome</keyword>
<proteinExistence type="predicted"/>
<name>A0ACC1PDV9_9PEZI</name>
<comment type="caution">
    <text evidence="1">The sequence shown here is derived from an EMBL/GenBank/DDBJ whole genome shotgun (WGS) entry which is preliminary data.</text>
</comment>
<reference evidence="1" key="1">
    <citation type="submission" date="2022-10" db="EMBL/GenBank/DDBJ databases">
        <title>Genome Sequence of Xylaria curta.</title>
        <authorList>
            <person name="Buettner E."/>
        </authorList>
    </citation>
    <scope>NUCLEOTIDE SEQUENCE</scope>
    <source>
        <strain evidence="1">Babe10</strain>
    </source>
</reference>
<evidence type="ECO:0000313" key="1">
    <source>
        <dbReference type="EMBL" id="KAJ2990207.1"/>
    </source>
</evidence>
<organism evidence="1 2">
    <name type="scientific">Xylaria curta</name>
    <dbReference type="NCBI Taxonomy" id="42375"/>
    <lineage>
        <taxon>Eukaryota</taxon>
        <taxon>Fungi</taxon>
        <taxon>Dikarya</taxon>
        <taxon>Ascomycota</taxon>
        <taxon>Pezizomycotina</taxon>
        <taxon>Sordariomycetes</taxon>
        <taxon>Xylariomycetidae</taxon>
        <taxon>Xylariales</taxon>
        <taxon>Xylariaceae</taxon>
        <taxon>Xylaria</taxon>
    </lineage>
</organism>
<evidence type="ECO:0000313" key="2">
    <source>
        <dbReference type="Proteomes" id="UP001143856"/>
    </source>
</evidence>
<dbReference type="EMBL" id="JAPDGR010000442">
    <property type="protein sequence ID" value="KAJ2990207.1"/>
    <property type="molecule type" value="Genomic_DNA"/>
</dbReference>
<protein>
    <submittedName>
        <fullName evidence="1">Uncharacterized protein</fullName>
    </submittedName>
</protein>
<dbReference type="Proteomes" id="UP001143856">
    <property type="component" value="Unassembled WGS sequence"/>
</dbReference>
<gene>
    <name evidence="1" type="ORF">NUW58_g3065</name>
</gene>